<evidence type="ECO:0000256" key="8">
    <source>
        <dbReference type="SAM" id="SignalP"/>
    </source>
</evidence>
<reference evidence="10" key="2">
    <citation type="submission" date="2019-02" db="EMBL/GenBank/DDBJ databases">
        <title>Granulicella sibirica sp. nov., a psychrotolerant acidobacterium isolated from an organic soil layer in forested tundra, West Siberia.</title>
        <authorList>
            <person name="Oshkin I.Y."/>
            <person name="Kulichevskaya I.S."/>
            <person name="Rijpstra W.I.C."/>
            <person name="Sinninghe Damste J.S."/>
            <person name="Rakitin A.L."/>
            <person name="Ravin N.V."/>
            <person name="Dedysh S.N."/>
        </authorList>
    </citation>
    <scope>NUCLEOTIDE SEQUENCE [LARGE SCALE GENOMIC DNA]</scope>
    <source>
        <strain evidence="10">AF10</strain>
    </source>
</reference>
<comment type="caution">
    <text evidence="9">The sequence shown here is derived from an EMBL/GenBank/DDBJ whole genome shotgun (WGS) entry which is preliminary data.</text>
</comment>
<dbReference type="PANTHER" id="PTHR30026">
    <property type="entry name" value="OUTER MEMBRANE PROTEIN TOLC"/>
    <property type="match status" value="1"/>
</dbReference>
<keyword evidence="10" id="KW-1185">Reference proteome</keyword>
<dbReference type="GO" id="GO:1990281">
    <property type="term" value="C:efflux pump complex"/>
    <property type="evidence" value="ECO:0007669"/>
    <property type="project" value="TreeGrafter"/>
</dbReference>
<evidence type="ECO:0000256" key="5">
    <source>
        <dbReference type="ARBA" id="ARBA00022692"/>
    </source>
</evidence>
<dbReference type="InterPro" id="IPR003423">
    <property type="entry name" value="OMP_efflux"/>
</dbReference>
<reference evidence="9 10" key="1">
    <citation type="submission" date="2018-11" db="EMBL/GenBank/DDBJ databases">
        <authorList>
            <person name="Mardanov A.V."/>
            <person name="Ravin N.V."/>
            <person name="Dedysh S.N."/>
        </authorList>
    </citation>
    <scope>NUCLEOTIDE SEQUENCE [LARGE SCALE GENOMIC DNA]</scope>
    <source>
        <strain evidence="9 10">AF10</strain>
    </source>
</reference>
<dbReference type="GO" id="GO:0009279">
    <property type="term" value="C:cell outer membrane"/>
    <property type="evidence" value="ECO:0007669"/>
    <property type="project" value="UniProtKB-SubCell"/>
</dbReference>
<keyword evidence="4" id="KW-1134">Transmembrane beta strand</keyword>
<evidence type="ECO:0000256" key="3">
    <source>
        <dbReference type="ARBA" id="ARBA00022448"/>
    </source>
</evidence>
<evidence type="ECO:0000313" key="9">
    <source>
        <dbReference type="EMBL" id="RXH56901.1"/>
    </source>
</evidence>
<evidence type="ECO:0000256" key="6">
    <source>
        <dbReference type="ARBA" id="ARBA00023136"/>
    </source>
</evidence>
<dbReference type="EMBL" id="RDSM01000001">
    <property type="protein sequence ID" value="RXH56901.1"/>
    <property type="molecule type" value="Genomic_DNA"/>
</dbReference>
<keyword evidence="7" id="KW-0998">Cell outer membrane</keyword>
<dbReference type="PANTHER" id="PTHR30026:SF20">
    <property type="entry name" value="OUTER MEMBRANE PROTEIN TOLC"/>
    <property type="match status" value="1"/>
</dbReference>
<dbReference type="OrthoDB" id="113473at2"/>
<organism evidence="9 10">
    <name type="scientific">Granulicella sibirica</name>
    <dbReference type="NCBI Taxonomy" id="2479048"/>
    <lineage>
        <taxon>Bacteria</taxon>
        <taxon>Pseudomonadati</taxon>
        <taxon>Acidobacteriota</taxon>
        <taxon>Terriglobia</taxon>
        <taxon>Terriglobales</taxon>
        <taxon>Acidobacteriaceae</taxon>
        <taxon>Granulicella</taxon>
    </lineage>
</organism>
<dbReference type="InterPro" id="IPR051906">
    <property type="entry name" value="TolC-like"/>
</dbReference>
<evidence type="ECO:0000256" key="7">
    <source>
        <dbReference type="ARBA" id="ARBA00023237"/>
    </source>
</evidence>
<keyword evidence="3" id="KW-0813">Transport</keyword>
<name>A0A4Q0T5P2_9BACT</name>
<dbReference type="RefSeq" id="WP_128911156.1">
    <property type="nucleotide sequence ID" value="NZ_RDSM01000001.1"/>
</dbReference>
<keyword evidence="6" id="KW-0472">Membrane</keyword>
<evidence type="ECO:0000256" key="4">
    <source>
        <dbReference type="ARBA" id="ARBA00022452"/>
    </source>
</evidence>
<dbReference type="GO" id="GO:0015288">
    <property type="term" value="F:porin activity"/>
    <property type="evidence" value="ECO:0007669"/>
    <property type="project" value="TreeGrafter"/>
</dbReference>
<keyword evidence="8" id="KW-0732">Signal</keyword>
<protein>
    <submittedName>
        <fullName evidence="9">Heavy metal RND efflux outer membrane protein, CzcC family</fullName>
    </submittedName>
</protein>
<gene>
    <name evidence="9" type="ORF">GRAN_0211</name>
</gene>
<dbReference type="Gene3D" id="1.20.1600.10">
    <property type="entry name" value="Outer membrane efflux proteins (OEP)"/>
    <property type="match status" value="1"/>
</dbReference>
<dbReference type="SUPFAM" id="SSF56954">
    <property type="entry name" value="Outer membrane efflux proteins (OEP)"/>
    <property type="match status" value="1"/>
</dbReference>
<evidence type="ECO:0000313" key="10">
    <source>
        <dbReference type="Proteomes" id="UP000289437"/>
    </source>
</evidence>
<dbReference type="Pfam" id="PF02321">
    <property type="entry name" value="OEP"/>
    <property type="match status" value="1"/>
</dbReference>
<sequence length="467" mass="51489">MLISPPASCLRLPLRALAIAGPLLLAATTARAQISFTTAIDLALKNSPKVQMAQANVDKAKAVLSQNTDAYVPNLSGGSGLGYSYGFPLGQPTLFSFSSQSLVFNYSQHDYIRAAHAGVEAASHILRDTRQEVAEDTAITYLSLDRTQRSEAAMDEEYSYAQKLATIVEQRLEAGREPRMELAKARRTAAQVRLQRLLLNDDETVLRDHLSRLIGLTVGLVKTIPSSIPAFPPIARIDPSAPDNPAVLAAFSNAHAKREQAFGDSKYAFRPQVYFAANYSRFSTFNNYQQYYNHFQYDAAEIGVQITIPLYDRLRKSKARETMADAIHAEKEALDARNTEREGRIKLANAATELQARLELADIDQDIAQQQLDATLIQLQAAPSDSATPLLTPKDEQNARIQERQRFIDLQDAGFQLRKTEINLLRQTGQLEDWLKTAVQTQSLEAMPAGTLPTITANAPVISGSSE</sequence>
<proteinExistence type="inferred from homology"/>
<evidence type="ECO:0000256" key="2">
    <source>
        <dbReference type="ARBA" id="ARBA00007613"/>
    </source>
</evidence>
<dbReference type="AlphaFoldDB" id="A0A4Q0T5P2"/>
<accession>A0A4Q0T5P2</accession>
<feature type="signal peptide" evidence="8">
    <location>
        <begin position="1"/>
        <end position="32"/>
    </location>
</feature>
<comment type="subcellular location">
    <subcellularLocation>
        <location evidence="1">Cell outer membrane</location>
    </subcellularLocation>
</comment>
<keyword evidence="5" id="KW-0812">Transmembrane</keyword>
<dbReference type="GO" id="GO:0015562">
    <property type="term" value="F:efflux transmembrane transporter activity"/>
    <property type="evidence" value="ECO:0007669"/>
    <property type="project" value="InterPro"/>
</dbReference>
<dbReference type="Proteomes" id="UP000289437">
    <property type="component" value="Unassembled WGS sequence"/>
</dbReference>
<feature type="chain" id="PRO_5020777225" evidence="8">
    <location>
        <begin position="33"/>
        <end position="467"/>
    </location>
</feature>
<comment type="similarity">
    <text evidence="2">Belongs to the outer membrane factor (OMF) (TC 1.B.17) family.</text>
</comment>
<evidence type="ECO:0000256" key="1">
    <source>
        <dbReference type="ARBA" id="ARBA00004442"/>
    </source>
</evidence>